<reference evidence="3" key="1">
    <citation type="journal article" date="2019" name="Int. J. Syst. Evol. Microbiol.">
        <title>The Global Catalogue of Microorganisms (GCM) 10K type strain sequencing project: providing services to taxonomists for standard genome sequencing and annotation.</title>
        <authorList>
            <consortium name="The Broad Institute Genomics Platform"/>
            <consortium name="The Broad Institute Genome Sequencing Center for Infectious Disease"/>
            <person name="Wu L."/>
            <person name="Ma J."/>
        </authorList>
    </citation>
    <scope>NUCLEOTIDE SEQUENCE [LARGE SCALE GENOMIC DNA]</scope>
    <source>
        <strain evidence="3">JCM 13004</strain>
    </source>
</reference>
<protein>
    <recommendedName>
        <fullName evidence="4">PIN domain-containing protein</fullName>
    </recommendedName>
</protein>
<comment type="caution">
    <text evidence="2">The sequence shown here is derived from an EMBL/GenBank/DDBJ whole genome shotgun (WGS) entry which is preliminary data.</text>
</comment>
<organism evidence="2 3">
    <name type="scientific">Kitasatospora nipponensis</name>
    <dbReference type="NCBI Taxonomy" id="258049"/>
    <lineage>
        <taxon>Bacteria</taxon>
        <taxon>Bacillati</taxon>
        <taxon>Actinomycetota</taxon>
        <taxon>Actinomycetes</taxon>
        <taxon>Kitasatosporales</taxon>
        <taxon>Streptomycetaceae</taxon>
        <taxon>Kitasatospora</taxon>
    </lineage>
</organism>
<gene>
    <name evidence="2" type="ORF">GCM10009665_23270</name>
</gene>
<name>A0ABP4GNY2_9ACTN</name>
<keyword evidence="3" id="KW-1185">Reference proteome</keyword>
<proteinExistence type="predicted"/>
<sequence>MDPAPLSGVPARRTPTSPHPLRRALFDTSALTSDVIAAIKRGQSSSLEAAAARGTVRAYIPEHVLAEVPRVLGDRHAEGGKFGLGLTLRIWRERYLPHLYVVAADGLPMTPEAAVLEREDPSDTGMLLLAGVIAPVVIIAEDKDLLRSNLAHEDWRKLRAALGKVGIVEGKTRDYTETAAVLLTLTGHGVAGIARIAAKAPALAAGTFAAGAIATTLYLRRHPKKPQQADRPGFWRLLWNDLEPKMTEAFDRHGQGERLWREAERGTPGESLLHHVARLLAEAPEPVNRTQIVEKIGTGDSGHKARMADVLDVLTRYPAFCEVERGRWQLGRRVTDPAG</sequence>
<evidence type="ECO:0000313" key="3">
    <source>
        <dbReference type="Proteomes" id="UP001500037"/>
    </source>
</evidence>
<dbReference type="EMBL" id="BAAALF010000030">
    <property type="protein sequence ID" value="GAA1232354.1"/>
    <property type="molecule type" value="Genomic_DNA"/>
</dbReference>
<evidence type="ECO:0008006" key="4">
    <source>
        <dbReference type="Google" id="ProtNLM"/>
    </source>
</evidence>
<feature type="region of interest" description="Disordered" evidence="1">
    <location>
        <begin position="1"/>
        <end position="21"/>
    </location>
</feature>
<evidence type="ECO:0000256" key="1">
    <source>
        <dbReference type="SAM" id="MobiDB-lite"/>
    </source>
</evidence>
<dbReference type="Proteomes" id="UP001500037">
    <property type="component" value="Unassembled WGS sequence"/>
</dbReference>
<evidence type="ECO:0000313" key="2">
    <source>
        <dbReference type="EMBL" id="GAA1232354.1"/>
    </source>
</evidence>
<accession>A0ABP4GNY2</accession>